<feature type="compositionally biased region" description="Basic residues" evidence="5">
    <location>
        <begin position="372"/>
        <end position="382"/>
    </location>
</feature>
<dbReference type="PROSITE" id="PS50076">
    <property type="entry name" value="DNAJ_2"/>
    <property type="match status" value="1"/>
</dbReference>
<dbReference type="PROSITE" id="PS50030">
    <property type="entry name" value="UBA"/>
    <property type="match status" value="1"/>
</dbReference>
<sequence length="629" mass="70169">MAEAKKGHVMRCHYEVMEVERDATDDQLKQKYRKLALKWHPDKNADNLDEATERFKEITNAYTTLSDPNERSWYDSHREQILRGGTGARGDGDDEDEGCGINLFPFFSSSCYTGYGDDEGGFYQVFSKVFDEIHDLEMQEDPDEGRAPSMGVSSTNWTDGPGQFYSFYESFSSRRSFSWCDKYNPNEAPNRQVKRAIDKENNKERNKGKRAFNETVRRLAAWVKKRDPRQMAHQQRMAEEASKKAEDDRKKQVEMKRLREEAREREKEDEIEVDEAMDDMYAEMELMKEFRGKKGKKLREQLLAQEAQAMAQKKAASEKARSGSAAAAGNDESDDESIEDDAEGSVEDSHEEGGEESGEEEDSVLAQLAKAREKKNKKKNKGRQAVFLSQEEEEEKSDDSDAAGAATGAKHDVNSESEGEDENGDEEDGEDSVLAQLARAREKKQNKAKGRRGPAAVLSSEEEEDGESESGCDEAQAFSKSEAHPVGEEPGAVEQMIQQLVEMGFSGERASLAVKECGDLDAALGFLMAQGCDDLDAGNDANAEDQKADTPKKLTGKKAKDARKQKAEEAAKAKIAEEGGVGEHVCNVCKEAFPSRSKLFSHIKDTGHALYDPKNPSSLPKQMKGKKKK</sequence>
<dbReference type="InterPro" id="IPR054076">
    <property type="entry name" value="ZUO1-like_ZHD"/>
</dbReference>
<dbReference type="InterPro" id="IPR036869">
    <property type="entry name" value="J_dom_sf"/>
</dbReference>
<feature type="compositionally biased region" description="Basic and acidic residues" evidence="5">
    <location>
        <begin position="228"/>
        <end position="268"/>
    </location>
</feature>
<protein>
    <recommendedName>
        <fullName evidence="11">J domain-containing protein</fullName>
    </recommendedName>
</protein>
<dbReference type="PROSITE" id="PS50157">
    <property type="entry name" value="ZINC_FINGER_C2H2_2"/>
    <property type="match status" value="1"/>
</dbReference>
<dbReference type="Pfam" id="PF21884">
    <property type="entry name" value="ZUO1-like_ZHD"/>
    <property type="match status" value="1"/>
</dbReference>
<dbReference type="PRINTS" id="PR00625">
    <property type="entry name" value="JDOMAIN"/>
</dbReference>
<keyword evidence="2 4" id="KW-0863">Zinc-finger</keyword>
<proteinExistence type="predicted"/>
<gene>
    <name evidence="10" type="ORF">HAND00432_LOCUS12961</name>
    <name evidence="9" type="ORF">HAND1043_LOCUS23826</name>
</gene>
<evidence type="ECO:0000313" key="9">
    <source>
        <dbReference type="EMBL" id="CAD8757314.1"/>
    </source>
</evidence>
<evidence type="ECO:0000256" key="1">
    <source>
        <dbReference type="ARBA" id="ARBA00022723"/>
    </source>
</evidence>
<dbReference type="SMART" id="SM00271">
    <property type="entry name" value="DnaJ"/>
    <property type="match status" value="1"/>
</dbReference>
<name>A0A6U4IF01_HEMAN</name>
<dbReference type="SUPFAM" id="SSF46934">
    <property type="entry name" value="UBA-like"/>
    <property type="match status" value="1"/>
</dbReference>
<feature type="compositionally biased region" description="Acidic residues" evidence="5">
    <location>
        <begin position="353"/>
        <end position="363"/>
    </location>
</feature>
<dbReference type="Gene3D" id="1.10.8.10">
    <property type="entry name" value="DNA helicase RuvA subunit, C-terminal domain"/>
    <property type="match status" value="1"/>
</dbReference>
<dbReference type="GO" id="GO:0005737">
    <property type="term" value="C:cytoplasm"/>
    <property type="evidence" value="ECO:0007669"/>
    <property type="project" value="TreeGrafter"/>
</dbReference>
<dbReference type="PANTHER" id="PTHR44029">
    <property type="entry name" value="DNAJ HOMOLOG SUBFAMILY C MEMBER 21"/>
    <property type="match status" value="1"/>
</dbReference>
<dbReference type="PANTHER" id="PTHR44029:SF1">
    <property type="entry name" value="DNAJ HOMOLOG SUBFAMILY C MEMBER 21"/>
    <property type="match status" value="1"/>
</dbReference>
<dbReference type="CDD" id="cd14291">
    <property type="entry name" value="UBA1_NUB1_like"/>
    <property type="match status" value="1"/>
</dbReference>
<feature type="compositionally biased region" description="Acidic residues" evidence="5">
    <location>
        <begin position="390"/>
        <end position="401"/>
    </location>
</feature>
<feature type="domain" description="C2H2-type" evidence="8">
    <location>
        <begin position="584"/>
        <end position="613"/>
    </location>
</feature>
<evidence type="ECO:0000313" key="10">
    <source>
        <dbReference type="EMBL" id="CAD8958422.1"/>
    </source>
</evidence>
<evidence type="ECO:0000256" key="2">
    <source>
        <dbReference type="ARBA" id="ARBA00022771"/>
    </source>
</evidence>
<accession>A0A6U4IF01</accession>
<dbReference type="SUPFAM" id="SSF46565">
    <property type="entry name" value="Chaperone J-domain"/>
    <property type="match status" value="1"/>
</dbReference>
<reference evidence="10" key="1">
    <citation type="submission" date="2021-01" db="EMBL/GenBank/DDBJ databases">
        <authorList>
            <person name="Corre E."/>
            <person name="Pelletier E."/>
            <person name="Niang G."/>
            <person name="Scheremetjew M."/>
            <person name="Finn R."/>
            <person name="Kale V."/>
            <person name="Holt S."/>
            <person name="Cochrane G."/>
            <person name="Meng A."/>
            <person name="Brown T."/>
            <person name="Cohen L."/>
        </authorList>
    </citation>
    <scope>NUCLEOTIDE SEQUENCE</scope>
    <source>
        <strain evidence="9">CCMP441</strain>
        <strain evidence="10">CCMP644</strain>
    </source>
</reference>
<dbReference type="GO" id="GO:0008270">
    <property type="term" value="F:zinc ion binding"/>
    <property type="evidence" value="ECO:0007669"/>
    <property type="project" value="UniProtKB-KW"/>
</dbReference>
<evidence type="ECO:0000259" key="6">
    <source>
        <dbReference type="PROSITE" id="PS50030"/>
    </source>
</evidence>
<feature type="compositionally biased region" description="Acidic residues" evidence="5">
    <location>
        <begin position="415"/>
        <end position="431"/>
    </location>
</feature>
<keyword evidence="3" id="KW-0862">Zinc</keyword>
<dbReference type="EMBL" id="HBFX01021327">
    <property type="protein sequence ID" value="CAD8958422.1"/>
    <property type="molecule type" value="Transcribed_RNA"/>
</dbReference>
<dbReference type="Pfam" id="PF00627">
    <property type="entry name" value="UBA"/>
    <property type="match status" value="1"/>
</dbReference>
<evidence type="ECO:0000259" key="7">
    <source>
        <dbReference type="PROSITE" id="PS50076"/>
    </source>
</evidence>
<keyword evidence="1" id="KW-0479">Metal-binding</keyword>
<dbReference type="InterPro" id="IPR001623">
    <property type="entry name" value="DnaJ_domain"/>
</dbReference>
<feature type="compositionally biased region" description="Acidic residues" evidence="5">
    <location>
        <begin position="460"/>
        <end position="472"/>
    </location>
</feature>
<dbReference type="EMBL" id="HBFK01039294">
    <property type="protein sequence ID" value="CAD8757314.1"/>
    <property type="molecule type" value="Transcribed_RNA"/>
</dbReference>
<evidence type="ECO:0000256" key="3">
    <source>
        <dbReference type="ARBA" id="ARBA00022833"/>
    </source>
</evidence>
<feature type="compositionally biased region" description="Acidic residues" evidence="5">
    <location>
        <begin position="331"/>
        <end position="346"/>
    </location>
</feature>
<dbReference type="Gene3D" id="1.10.287.110">
    <property type="entry name" value="DnaJ domain"/>
    <property type="match status" value="1"/>
</dbReference>
<feature type="domain" description="J" evidence="7">
    <location>
        <begin position="12"/>
        <end position="78"/>
    </location>
</feature>
<dbReference type="InterPro" id="IPR015940">
    <property type="entry name" value="UBA"/>
</dbReference>
<evidence type="ECO:0000256" key="4">
    <source>
        <dbReference type="PROSITE-ProRule" id="PRU00042"/>
    </source>
</evidence>
<evidence type="ECO:0008006" key="11">
    <source>
        <dbReference type="Google" id="ProtNLM"/>
    </source>
</evidence>
<feature type="region of interest" description="Disordered" evidence="5">
    <location>
        <begin position="228"/>
        <end position="276"/>
    </location>
</feature>
<dbReference type="AlphaFoldDB" id="A0A6U4IF01"/>
<dbReference type="FunFam" id="1.10.287.110:FF:000046">
    <property type="entry name" value="dnaJ homolog subfamily C member 21"/>
    <property type="match status" value="1"/>
</dbReference>
<feature type="region of interest" description="Disordered" evidence="5">
    <location>
        <begin position="307"/>
        <end position="494"/>
    </location>
</feature>
<dbReference type="InterPro" id="IPR013087">
    <property type="entry name" value="Znf_C2H2_type"/>
</dbReference>
<dbReference type="PROSITE" id="PS00028">
    <property type="entry name" value="ZINC_FINGER_C2H2_1"/>
    <property type="match status" value="1"/>
</dbReference>
<feature type="region of interest" description="Disordered" evidence="5">
    <location>
        <begin position="536"/>
        <end position="565"/>
    </location>
</feature>
<feature type="domain" description="UBA" evidence="6">
    <location>
        <begin position="485"/>
        <end position="530"/>
    </location>
</feature>
<organism evidence="10">
    <name type="scientific">Hemiselmis andersenii</name>
    <name type="common">Cryptophyte alga</name>
    <dbReference type="NCBI Taxonomy" id="464988"/>
    <lineage>
        <taxon>Eukaryota</taxon>
        <taxon>Cryptophyceae</taxon>
        <taxon>Cryptomonadales</taxon>
        <taxon>Hemiselmidaceae</taxon>
        <taxon>Hemiselmis</taxon>
    </lineage>
</organism>
<feature type="compositionally biased region" description="Basic and acidic residues" evidence="5">
    <location>
        <begin position="544"/>
        <end position="565"/>
    </location>
</feature>
<dbReference type="InterPro" id="IPR009060">
    <property type="entry name" value="UBA-like_sf"/>
</dbReference>
<feature type="region of interest" description="Disordered" evidence="5">
    <location>
        <begin position="606"/>
        <end position="629"/>
    </location>
</feature>
<dbReference type="InterPro" id="IPR051964">
    <property type="entry name" value="Chaperone_stress_response"/>
</dbReference>
<evidence type="ECO:0000259" key="8">
    <source>
        <dbReference type="PROSITE" id="PS50157"/>
    </source>
</evidence>
<evidence type="ECO:0000256" key="5">
    <source>
        <dbReference type="SAM" id="MobiDB-lite"/>
    </source>
</evidence>
<dbReference type="Pfam" id="PF00226">
    <property type="entry name" value="DnaJ"/>
    <property type="match status" value="1"/>
</dbReference>
<dbReference type="CDD" id="cd06257">
    <property type="entry name" value="DnaJ"/>
    <property type="match status" value="1"/>
</dbReference>